<dbReference type="AlphaFoldDB" id="A0A1W9ZC25"/>
<evidence type="ECO:0000256" key="6">
    <source>
        <dbReference type="ARBA" id="ARBA00023717"/>
    </source>
</evidence>
<evidence type="ECO:0000256" key="4">
    <source>
        <dbReference type="ARBA" id="ARBA00023098"/>
    </source>
</evidence>
<dbReference type="SUPFAM" id="SSF52096">
    <property type="entry name" value="ClpP/crotonase"/>
    <property type="match status" value="1"/>
</dbReference>
<dbReference type="Pfam" id="PF00378">
    <property type="entry name" value="ECH_1"/>
    <property type="match status" value="1"/>
</dbReference>
<dbReference type="PANTHER" id="PTHR43802">
    <property type="entry name" value="ENOYL-COA HYDRATASE"/>
    <property type="match status" value="1"/>
</dbReference>
<name>A0A1W9ZC25_MYCAI</name>
<keyword evidence="9" id="KW-1185">Reference proteome</keyword>
<dbReference type="CDD" id="cd06558">
    <property type="entry name" value="crotonase-like"/>
    <property type="match status" value="1"/>
</dbReference>
<comment type="catalytic activity">
    <reaction evidence="6">
        <text>a 4-saturated-(3S)-3-hydroxyacyl-CoA = a (3E)-enoyl-CoA + H2O</text>
        <dbReference type="Rhea" id="RHEA:20724"/>
        <dbReference type="ChEBI" id="CHEBI:15377"/>
        <dbReference type="ChEBI" id="CHEBI:58521"/>
        <dbReference type="ChEBI" id="CHEBI:137480"/>
        <dbReference type="EC" id="4.2.1.17"/>
    </reaction>
</comment>
<keyword evidence="3" id="KW-0276">Fatty acid metabolism</keyword>
<protein>
    <recommendedName>
        <fullName evidence="10">Enoyl-CoA hydratase</fullName>
    </recommendedName>
</protein>
<comment type="function">
    <text evidence="1">Could possibly oxidize fatty acids using specific components.</text>
</comment>
<evidence type="ECO:0000256" key="3">
    <source>
        <dbReference type="ARBA" id="ARBA00022832"/>
    </source>
</evidence>
<dbReference type="OrthoDB" id="3206737at2"/>
<gene>
    <name evidence="8" type="ORF">BST14_18285</name>
</gene>
<evidence type="ECO:0000256" key="1">
    <source>
        <dbReference type="ARBA" id="ARBA00002994"/>
    </source>
</evidence>
<dbReference type="EMBL" id="MVHG01000051">
    <property type="protein sequence ID" value="ORA11662.1"/>
    <property type="molecule type" value="Genomic_DNA"/>
</dbReference>
<dbReference type="InterPro" id="IPR018376">
    <property type="entry name" value="Enoyl-CoA_hyd/isom_CS"/>
</dbReference>
<dbReference type="GO" id="GO:0006631">
    <property type="term" value="P:fatty acid metabolic process"/>
    <property type="evidence" value="ECO:0007669"/>
    <property type="project" value="UniProtKB-KW"/>
</dbReference>
<dbReference type="RefSeq" id="WP_083065790.1">
    <property type="nucleotide sequence ID" value="NZ_MVHG01000051.1"/>
</dbReference>
<dbReference type="PROSITE" id="PS00166">
    <property type="entry name" value="ENOYL_COA_HYDRATASE"/>
    <property type="match status" value="1"/>
</dbReference>
<evidence type="ECO:0000313" key="9">
    <source>
        <dbReference type="Proteomes" id="UP000192707"/>
    </source>
</evidence>
<dbReference type="GO" id="GO:0004300">
    <property type="term" value="F:enoyl-CoA hydratase activity"/>
    <property type="evidence" value="ECO:0007669"/>
    <property type="project" value="UniProtKB-EC"/>
</dbReference>
<dbReference type="Gene3D" id="3.90.226.10">
    <property type="entry name" value="2-enoyl-CoA Hydratase, Chain A, domain 1"/>
    <property type="match status" value="1"/>
</dbReference>
<accession>A0A1W9ZC25</accession>
<dbReference type="InterPro" id="IPR001753">
    <property type="entry name" value="Enoyl-CoA_hydra/iso"/>
</dbReference>
<organism evidence="8 9">
    <name type="scientific">Mycobacterium arosiense ATCC BAA-1401 = DSM 45069</name>
    <dbReference type="NCBI Taxonomy" id="1265311"/>
    <lineage>
        <taxon>Bacteria</taxon>
        <taxon>Bacillati</taxon>
        <taxon>Actinomycetota</taxon>
        <taxon>Actinomycetes</taxon>
        <taxon>Mycobacteriales</taxon>
        <taxon>Mycobacteriaceae</taxon>
        <taxon>Mycobacterium</taxon>
        <taxon>Mycobacterium avium complex (MAC)</taxon>
    </lineage>
</organism>
<comment type="similarity">
    <text evidence="2 7">Belongs to the enoyl-CoA hydratase/isomerase family.</text>
</comment>
<sequence length="295" mass="32551">MVDRPLPTSGDQEFTQIRYRIQQRIAHVTLACPQSANALSMTMRLELVAALRRAQSDEKVRVVVLDGDGSTFCSGYDLGAPYGSSADRAARPGWISDRSLRKWTDPFARSCLDDWLVAWDLLKPIVAVVQGNCLGGGTELMSFADIVFAADDARIGYPPVRAMSTPDVPVLAWKMTMARAKYLQLTGNSVDGKTAAEWGWIAKSFPAAELQEHAWNEAEALSSVDAGLLAANKHQVNQAYEIMGLRTHLAQAWMWHYLSSTARPDGNAFFDQVKDVGMKEALTWMNGPFNQRGLI</sequence>
<evidence type="ECO:0000256" key="2">
    <source>
        <dbReference type="ARBA" id="ARBA00005254"/>
    </source>
</evidence>
<dbReference type="PANTHER" id="PTHR43802:SF1">
    <property type="entry name" value="IP11341P-RELATED"/>
    <property type="match status" value="1"/>
</dbReference>
<evidence type="ECO:0008006" key="10">
    <source>
        <dbReference type="Google" id="ProtNLM"/>
    </source>
</evidence>
<evidence type="ECO:0000256" key="7">
    <source>
        <dbReference type="RuleBase" id="RU003707"/>
    </source>
</evidence>
<proteinExistence type="inferred from homology"/>
<evidence type="ECO:0000256" key="5">
    <source>
        <dbReference type="ARBA" id="ARBA00023709"/>
    </source>
</evidence>
<dbReference type="InterPro" id="IPR029045">
    <property type="entry name" value="ClpP/crotonase-like_dom_sf"/>
</dbReference>
<reference evidence="8 9" key="1">
    <citation type="submission" date="2016-12" db="EMBL/GenBank/DDBJ databases">
        <title>The new phylogeny of genus Mycobacterium.</title>
        <authorList>
            <person name="Tortoli E."/>
            <person name="Trovato A."/>
            <person name="Cirillo D.M."/>
        </authorList>
    </citation>
    <scope>NUCLEOTIDE SEQUENCE [LARGE SCALE GENOMIC DNA]</scope>
    <source>
        <strain evidence="8 9">DSM 45069</strain>
    </source>
</reference>
<comment type="caution">
    <text evidence="8">The sequence shown here is derived from an EMBL/GenBank/DDBJ whole genome shotgun (WGS) entry which is preliminary data.</text>
</comment>
<keyword evidence="4" id="KW-0443">Lipid metabolism</keyword>
<evidence type="ECO:0000313" key="8">
    <source>
        <dbReference type="EMBL" id="ORA11662.1"/>
    </source>
</evidence>
<dbReference type="Proteomes" id="UP000192707">
    <property type="component" value="Unassembled WGS sequence"/>
</dbReference>
<comment type="catalytic activity">
    <reaction evidence="5">
        <text>a (3S)-3-hydroxyacyl-CoA = a (2E)-enoyl-CoA + H2O</text>
        <dbReference type="Rhea" id="RHEA:16105"/>
        <dbReference type="ChEBI" id="CHEBI:15377"/>
        <dbReference type="ChEBI" id="CHEBI:57318"/>
        <dbReference type="ChEBI" id="CHEBI:58856"/>
        <dbReference type="EC" id="4.2.1.17"/>
    </reaction>
</comment>